<keyword evidence="4 7" id="KW-0133">Cell shape</keyword>
<dbReference type="Pfam" id="PF03734">
    <property type="entry name" value="YkuD"/>
    <property type="match status" value="1"/>
</dbReference>
<comment type="pathway">
    <text evidence="1 7">Cell wall biogenesis; peptidoglycan biosynthesis.</text>
</comment>
<reference evidence="9 10" key="1">
    <citation type="submission" date="2018-06" db="EMBL/GenBank/DDBJ databases">
        <title>Genomic Encyclopedia of Archaeal and Bacterial Type Strains, Phase II (KMG-II): from individual species to whole genera.</title>
        <authorList>
            <person name="Goeker M."/>
        </authorList>
    </citation>
    <scope>NUCLEOTIDE SEQUENCE [LARGE SCALE GENOMIC DNA]</scope>
    <source>
        <strain evidence="9 10">DSM 27372</strain>
    </source>
</reference>
<dbReference type="SUPFAM" id="SSF141523">
    <property type="entry name" value="L,D-transpeptidase catalytic domain-like"/>
    <property type="match status" value="1"/>
</dbReference>
<dbReference type="GO" id="GO:0009252">
    <property type="term" value="P:peptidoglycan biosynthetic process"/>
    <property type="evidence" value="ECO:0007669"/>
    <property type="project" value="UniProtKB-UniPathway"/>
</dbReference>
<dbReference type="InterPro" id="IPR038063">
    <property type="entry name" value="Transpep_catalytic_dom"/>
</dbReference>
<evidence type="ECO:0000313" key="9">
    <source>
        <dbReference type="EMBL" id="PYF68838.1"/>
    </source>
</evidence>
<protein>
    <submittedName>
        <fullName evidence="9">L,D-transpeptidase-like protein</fullName>
    </submittedName>
</protein>
<organism evidence="9 10">
    <name type="scientific">Pedobacter nutrimenti</name>
    <dbReference type="NCBI Taxonomy" id="1241337"/>
    <lineage>
        <taxon>Bacteria</taxon>
        <taxon>Pseudomonadati</taxon>
        <taxon>Bacteroidota</taxon>
        <taxon>Sphingobacteriia</taxon>
        <taxon>Sphingobacteriales</taxon>
        <taxon>Sphingobacteriaceae</taxon>
        <taxon>Pedobacter</taxon>
    </lineage>
</organism>
<evidence type="ECO:0000256" key="5">
    <source>
        <dbReference type="ARBA" id="ARBA00022984"/>
    </source>
</evidence>
<evidence type="ECO:0000256" key="6">
    <source>
        <dbReference type="ARBA" id="ARBA00023316"/>
    </source>
</evidence>
<comment type="caution">
    <text evidence="9">The sequence shown here is derived from an EMBL/GenBank/DDBJ whole genome shotgun (WGS) entry which is preliminary data.</text>
</comment>
<dbReference type="InterPro" id="IPR052905">
    <property type="entry name" value="LD-transpeptidase_YkuD-like"/>
</dbReference>
<dbReference type="PROSITE" id="PS52029">
    <property type="entry name" value="LD_TPASE"/>
    <property type="match status" value="1"/>
</dbReference>
<evidence type="ECO:0000256" key="7">
    <source>
        <dbReference type="PROSITE-ProRule" id="PRU01373"/>
    </source>
</evidence>
<evidence type="ECO:0000259" key="8">
    <source>
        <dbReference type="PROSITE" id="PS52029"/>
    </source>
</evidence>
<dbReference type="PANTHER" id="PTHR41533">
    <property type="entry name" value="L,D-TRANSPEPTIDASE HI_1667-RELATED"/>
    <property type="match status" value="1"/>
</dbReference>
<dbReference type="InterPro" id="IPR005490">
    <property type="entry name" value="LD_TPept_cat_dom"/>
</dbReference>
<keyword evidence="10" id="KW-1185">Reference proteome</keyword>
<sequence>MLNRGAPRRLFPAQGILVLLMAALLGMQSCAVKRGTTKKNTEVSLPARVLAPKTEGLNLEQEFISVLKNSSAVLPYPQWIQAAYQKKNYEPVLLSKLMEGKGPALLFDYLMAAADHGLDPRLFSANELRKQLETYTKTGAPDAESYRKTMELELRVAAALIRYSVAMQFGVSNPAKVYALYSTATRRPDSTYILRIFDMKQLKNYLDSLQPTAKQYLALQRTLKTEQLEPGKSAESICRNLALNMERLRWQNKPAAQKYVRVNIAGFGLDVIENGKSVLNMKVCVGESGEKATPQLSSMVHSVQVNPVWNIPLSIAIAETTRHAAEDRYYLANNNINVYRKGKLVSDPESIDWTVEDPGSYTFKQQPGVKNALGKIKFLFKNQSSVYLHDTPVQKPFNKWYRAISHGCVRVEKPLELAFALFADGKKYQQVKSAMDSGYPRAKYIGLPRQVPIWITYYTAWADVNGVIHFYNDVYGLDRQLDSYLQKINEGKTTVDL</sequence>
<comment type="similarity">
    <text evidence="2">Belongs to the YkuD family.</text>
</comment>
<dbReference type="EMBL" id="QKLU01000011">
    <property type="protein sequence ID" value="PYF68838.1"/>
    <property type="molecule type" value="Genomic_DNA"/>
</dbReference>
<proteinExistence type="inferred from homology"/>
<evidence type="ECO:0000313" key="10">
    <source>
        <dbReference type="Proteomes" id="UP000248198"/>
    </source>
</evidence>
<dbReference type="OrthoDB" id="9778545at2"/>
<keyword evidence="3" id="KW-0808">Transferase</keyword>
<evidence type="ECO:0000256" key="3">
    <source>
        <dbReference type="ARBA" id="ARBA00022679"/>
    </source>
</evidence>
<feature type="active site" description="Nucleophile" evidence="7">
    <location>
        <position position="408"/>
    </location>
</feature>
<dbReference type="Gene3D" id="2.40.440.10">
    <property type="entry name" value="L,D-transpeptidase catalytic domain-like"/>
    <property type="match status" value="1"/>
</dbReference>
<feature type="domain" description="L,D-TPase catalytic" evidence="8">
    <location>
        <begin position="258"/>
        <end position="431"/>
    </location>
</feature>
<evidence type="ECO:0000256" key="2">
    <source>
        <dbReference type="ARBA" id="ARBA00005992"/>
    </source>
</evidence>
<dbReference type="Proteomes" id="UP000248198">
    <property type="component" value="Unassembled WGS sequence"/>
</dbReference>
<gene>
    <name evidence="9" type="ORF">B0O44_11116</name>
</gene>
<dbReference type="CDD" id="cd16913">
    <property type="entry name" value="YkuD_like"/>
    <property type="match status" value="1"/>
</dbReference>
<dbReference type="GO" id="GO:0008360">
    <property type="term" value="P:regulation of cell shape"/>
    <property type="evidence" value="ECO:0007669"/>
    <property type="project" value="UniProtKB-UniRule"/>
</dbReference>
<evidence type="ECO:0000256" key="1">
    <source>
        <dbReference type="ARBA" id="ARBA00004752"/>
    </source>
</evidence>
<dbReference type="UniPathway" id="UPA00219"/>
<dbReference type="PANTHER" id="PTHR41533:SF2">
    <property type="entry name" value="BLR7131 PROTEIN"/>
    <property type="match status" value="1"/>
</dbReference>
<keyword evidence="5 7" id="KW-0573">Peptidoglycan synthesis</keyword>
<name>A0A318UKF7_9SPHI</name>
<accession>A0A318UKF7</accession>
<dbReference type="Pfam" id="PF20142">
    <property type="entry name" value="Scaffold"/>
    <property type="match status" value="1"/>
</dbReference>
<keyword evidence="6 7" id="KW-0961">Cell wall biogenesis/degradation</keyword>
<dbReference type="InterPro" id="IPR045380">
    <property type="entry name" value="LD_TPept_scaffold_dom"/>
</dbReference>
<dbReference type="GO" id="GO:0004180">
    <property type="term" value="F:carboxypeptidase activity"/>
    <property type="evidence" value="ECO:0007669"/>
    <property type="project" value="UniProtKB-ARBA"/>
</dbReference>
<dbReference type="RefSeq" id="WP_110834516.1">
    <property type="nucleotide sequence ID" value="NZ_QKLU01000011.1"/>
</dbReference>
<feature type="active site" description="Proton donor/acceptor" evidence="7">
    <location>
        <position position="389"/>
    </location>
</feature>
<dbReference type="AlphaFoldDB" id="A0A318UKF7"/>
<evidence type="ECO:0000256" key="4">
    <source>
        <dbReference type="ARBA" id="ARBA00022960"/>
    </source>
</evidence>
<dbReference type="GO" id="GO:0071555">
    <property type="term" value="P:cell wall organization"/>
    <property type="evidence" value="ECO:0007669"/>
    <property type="project" value="UniProtKB-UniRule"/>
</dbReference>
<dbReference type="PROSITE" id="PS51257">
    <property type="entry name" value="PROKAR_LIPOPROTEIN"/>
    <property type="match status" value="1"/>
</dbReference>
<dbReference type="GO" id="GO:0016740">
    <property type="term" value="F:transferase activity"/>
    <property type="evidence" value="ECO:0007669"/>
    <property type="project" value="UniProtKB-KW"/>
</dbReference>